<dbReference type="InterPro" id="IPR023062">
    <property type="entry name" value="NADH_DH_suCD"/>
</dbReference>
<dbReference type="Proteomes" id="UP000243463">
    <property type="component" value="Unassembled WGS sequence"/>
</dbReference>
<evidence type="ECO:0000313" key="18">
    <source>
        <dbReference type="Proteomes" id="UP000243463"/>
    </source>
</evidence>
<dbReference type="InterPro" id="IPR014029">
    <property type="entry name" value="NADH_UbQ_OxRdtase_49kDa_CS"/>
</dbReference>
<dbReference type="GO" id="GO:0048038">
    <property type="term" value="F:quinone binding"/>
    <property type="evidence" value="ECO:0007669"/>
    <property type="project" value="UniProtKB-KW"/>
</dbReference>
<dbReference type="AlphaFoldDB" id="A0A217EFH4"/>
<dbReference type="EMBL" id="FZLN01000001">
    <property type="protein sequence ID" value="SNQ29249.1"/>
    <property type="molecule type" value="Genomic_DNA"/>
</dbReference>
<keyword evidence="4 14" id="KW-0813">Transport</keyword>
<feature type="region of interest" description="NADH dehydrogenase I subunit D" evidence="14">
    <location>
        <begin position="211"/>
        <end position="596"/>
    </location>
</feature>
<evidence type="ECO:0000313" key="17">
    <source>
        <dbReference type="EMBL" id="SNQ29249.1"/>
    </source>
</evidence>
<gene>
    <name evidence="14" type="primary">nuoC</name>
    <name evidence="14" type="synonym">nuoCD</name>
    <name evidence="14" type="synonym">nuoD</name>
    <name evidence="17" type="ORF">SAMN05444584_1196</name>
</gene>
<dbReference type="HAMAP" id="MF_01357">
    <property type="entry name" value="NDH1_NuoC"/>
    <property type="match status" value="1"/>
</dbReference>
<dbReference type="GO" id="GO:0008137">
    <property type="term" value="F:NADH dehydrogenase (ubiquinone) activity"/>
    <property type="evidence" value="ECO:0007669"/>
    <property type="project" value="InterPro"/>
</dbReference>
<keyword evidence="5 14" id="KW-1003">Cell membrane</keyword>
<dbReference type="NCBIfam" id="NF004739">
    <property type="entry name" value="PRK06075.1"/>
    <property type="match status" value="1"/>
</dbReference>
<dbReference type="FunFam" id="1.10.645.10:FF:000001">
    <property type="entry name" value="NADH-quinone oxidoreductase subunit C/D"/>
    <property type="match status" value="1"/>
</dbReference>
<keyword evidence="10 14" id="KW-0830">Ubiquinone</keyword>
<evidence type="ECO:0000256" key="14">
    <source>
        <dbReference type="HAMAP-Rule" id="MF_01359"/>
    </source>
</evidence>
<dbReference type="InterPro" id="IPR022885">
    <property type="entry name" value="NDH1_su_D/H"/>
</dbReference>
<dbReference type="GO" id="GO:0005886">
    <property type="term" value="C:plasma membrane"/>
    <property type="evidence" value="ECO:0007669"/>
    <property type="project" value="UniProtKB-SubCell"/>
</dbReference>
<evidence type="ECO:0000256" key="1">
    <source>
        <dbReference type="ARBA" id="ARBA00002378"/>
    </source>
</evidence>
<sequence>MAEMDFATPDELSPSDLRPAFAIVDELTQKFAGQFKLQATFENFPTIWVERHQLHTVLMFLRTVARPYVMLFDLSAVDERLRQHRYDLPASDFTVFYHLLSLERNADIRIKVALSEHDLNVPTATNIWPNANWYEREVYDMFGVHFDGHPMLRRILLPTYWEGHPLRKEYSARATEYTPYMQNQAKQDFEQEHLRFVPEDWGLSRGNDDEDFMFLNLGPNHPSAHGAFRVILQLDGEEIKDCVPDIGYHHRGVEKMAERQTWHSFIPYTDRVDYLGGCAQNMPYVMGVEQLAGITVPDRAQCIRVMMSELFRINNHLLYIGTAIQDAGGMTPVFYMFADRQKIYDAIEAITGFRMHPAWFRIGGTAHDLPNNWQKLIREILSWLPKRLDEYYKAALKNSVFIGRTRHVAQYNAKSALAWGITGTGLRATGIDFDVRKYRPYSGYENYDFDVPLEYEGDAYARVMVHFHEIRESLKIVQQCLDNMPSGAYKADHPLAVPPPKDKTLKDIETLITHFLSVSWGPVMPAGEASVMAEVVKGASNYYLTSDKATMSYRTRIRTPTFTHLQQIPSVINGSLVSDLIIYLATIDVVMADVDR</sequence>
<evidence type="ECO:0000256" key="12">
    <source>
        <dbReference type="ARBA" id="ARBA00023268"/>
    </source>
</evidence>
<keyword evidence="11 14" id="KW-0472">Membrane</keyword>
<dbReference type="EC" id="7.1.1.-" evidence="14"/>
<evidence type="ECO:0000256" key="4">
    <source>
        <dbReference type="ARBA" id="ARBA00022448"/>
    </source>
</evidence>
<dbReference type="InterPro" id="IPR020396">
    <property type="entry name" value="NADH_UbQ_OxRdtase_CS"/>
</dbReference>
<dbReference type="Gene3D" id="3.30.460.80">
    <property type="entry name" value="NADH:ubiquinone oxidoreductase, 30kDa subunit"/>
    <property type="match status" value="1"/>
</dbReference>
<comment type="subcellular location">
    <subcellularLocation>
        <location evidence="2">Cell inner membrane</location>
        <topology evidence="2">Peripheral membrane protein</topology>
    </subcellularLocation>
    <subcellularLocation>
        <location evidence="14">Cell membrane</location>
        <topology evidence="14">Peripheral membrane protein</topology>
        <orientation evidence="14">Cytoplasmic side</orientation>
    </subcellularLocation>
</comment>
<dbReference type="InterPro" id="IPR037232">
    <property type="entry name" value="NADH_quin_OxRdtase_su_C/D-like"/>
</dbReference>
<dbReference type="Pfam" id="PF00346">
    <property type="entry name" value="Complex1_49kDa"/>
    <property type="match status" value="1"/>
</dbReference>
<dbReference type="OrthoDB" id="9801496at2"/>
<dbReference type="PANTHER" id="PTHR11993">
    <property type="entry name" value="NADH-UBIQUINONE OXIDOREDUCTASE 49 KDA SUBUNIT"/>
    <property type="match status" value="1"/>
</dbReference>
<keyword evidence="7 14" id="KW-0874">Quinone</keyword>
<dbReference type="HAMAP" id="MF_01358">
    <property type="entry name" value="NDH1_NuoD"/>
    <property type="match status" value="1"/>
</dbReference>
<dbReference type="NCBIfam" id="NF008728">
    <property type="entry name" value="PRK11742.1"/>
    <property type="match status" value="1"/>
</dbReference>
<keyword evidence="6" id="KW-0997">Cell inner membrane</keyword>
<dbReference type="GO" id="GO:0051287">
    <property type="term" value="F:NAD binding"/>
    <property type="evidence" value="ECO:0007669"/>
    <property type="project" value="InterPro"/>
</dbReference>
<keyword evidence="9 14" id="KW-0520">NAD</keyword>
<accession>A0A217EFH4</accession>
<feature type="region of interest" description="NADH dehydrogenase I subunit C" evidence="14">
    <location>
        <begin position="1"/>
        <end position="187"/>
    </location>
</feature>
<evidence type="ECO:0000256" key="5">
    <source>
        <dbReference type="ARBA" id="ARBA00022475"/>
    </source>
</evidence>
<evidence type="ECO:0000256" key="7">
    <source>
        <dbReference type="ARBA" id="ARBA00022719"/>
    </source>
</evidence>
<dbReference type="PROSITE" id="PS00542">
    <property type="entry name" value="COMPLEX1_30K"/>
    <property type="match status" value="1"/>
</dbReference>
<dbReference type="SUPFAM" id="SSF56762">
    <property type="entry name" value="HydB/Nqo4-like"/>
    <property type="match status" value="1"/>
</dbReference>
<keyword evidence="8 14" id="KW-1278">Translocase</keyword>
<dbReference type="PROSITE" id="PS00535">
    <property type="entry name" value="COMPLEX1_49K"/>
    <property type="match status" value="1"/>
</dbReference>
<evidence type="ECO:0000256" key="6">
    <source>
        <dbReference type="ARBA" id="ARBA00022519"/>
    </source>
</evidence>
<dbReference type="GO" id="GO:0050136">
    <property type="term" value="F:NADH dehydrogenase (quinone) (non-electrogenic) activity"/>
    <property type="evidence" value="ECO:0007669"/>
    <property type="project" value="UniProtKB-UniRule"/>
</dbReference>
<comment type="function">
    <text evidence="1 14">NDH-1 shuttles electrons from NADH, via FMN and iron-sulfur (Fe-S) centers, to quinones in the respiratory chain. The immediate electron acceptor for the enzyme in this species is believed to be ubiquinone. Couples the redox reaction to proton translocation (for every two electrons transferred, four hydrogen ions are translocated across the cytoplasmic membrane), and thus conserves the redox energy in a proton gradient.</text>
</comment>
<dbReference type="RefSeq" id="WP_088823232.1">
    <property type="nucleotide sequence ID" value="NZ_FZLN01000001.1"/>
</dbReference>
<dbReference type="NCBIfam" id="TIGR01962">
    <property type="entry name" value="NuoD"/>
    <property type="match status" value="1"/>
</dbReference>
<comment type="similarity">
    <text evidence="3 14">In the C-terminal section; belongs to the complex I 49 kDa subunit family.</text>
</comment>
<dbReference type="Pfam" id="PF00329">
    <property type="entry name" value="Complex1_30kDa"/>
    <property type="match status" value="1"/>
</dbReference>
<dbReference type="InterPro" id="IPR029014">
    <property type="entry name" value="NiFe-Hase_large"/>
</dbReference>
<comment type="similarity">
    <text evidence="14">In the N-terminal section; belongs to the complex I 30 kDa subunit family.</text>
</comment>
<organism evidence="17 18">
    <name type="scientific">Acinetobacter apis</name>
    <dbReference type="NCBI Taxonomy" id="1229165"/>
    <lineage>
        <taxon>Bacteria</taxon>
        <taxon>Pseudomonadati</taxon>
        <taxon>Pseudomonadota</taxon>
        <taxon>Gammaproteobacteria</taxon>
        <taxon>Moraxellales</taxon>
        <taxon>Moraxellaceae</taxon>
        <taxon>Acinetobacter</taxon>
    </lineage>
</organism>
<dbReference type="GO" id="GO:0030964">
    <property type="term" value="C:NADH dehydrogenase complex"/>
    <property type="evidence" value="ECO:0007669"/>
    <property type="project" value="InterPro"/>
</dbReference>
<dbReference type="HAMAP" id="MF_01359">
    <property type="entry name" value="NDH1_NuoCD_1"/>
    <property type="match status" value="1"/>
</dbReference>
<keyword evidence="12 14" id="KW-0511">Multifunctional enzyme</keyword>
<dbReference type="InterPro" id="IPR001135">
    <property type="entry name" value="NADH_Q_OxRdtase_suD"/>
</dbReference>
<dbReference type="Gene3D" id="1.10.645.10">
    <property type="entry name" value="Cytochrome-c3 Hydrogenase, chain B"/>
    <property type="match status" value="1"/>
</dbReference>
<comment type="catalytic activity">
    <reaction evidence="13 14">
        <text>a quinone + NADH + 5 H(+)(in) = a quinol + NAD(+) + 4 H(+)(out)</text>
        <dbReference type="Rhea" id="RHEA:57888"/>
        <dbReference type="ChEBI" id="CHEBI:15378"/>
        <dbReference type="ChEBI" id="CHEBI:24646"/>
        <dbReference type="ChEBI" id="CHEBI:57540"/>
        <dbReference type="ChEBI" id="CHEBI:57945"/>
        <dbReference type="ChEBI" id="CHEBI:132124"/>
    </reaction>
</comment>
<dbReference type="SUPFAM" id="SSF143243">
    <property type="entry name" value="Nqo5-like"/>
    <property type="match status" value="1"/>
</dbReference>
<dbReference type="GO" id="GO:0022904">
    <property type="term" value="P:respiratory electron transport chain"/>
    <property type="evidence" value="ECO:0007669"/>
    <property type="project" value="UniProtKB-ARBA"/>
</dbReference>
<proteinExistence type="inferred from homology"/>
<evidence type="ECO:0000256" key="11">
    <source>
        <dbReference type="ARBA" id="ARBA00023136"/>
    </source>
</evidence>
<feature type="domain" description="NADH:ubiquinone oxidoreductase 30kDa subunit" evidence="15">
    <location>
        <begin position="47"/>
        <end position="175"/>
    </location>
</feature>
<protein>
    <recommendedName>
        <fullName evidence="14">NADH-quinone oxidoreductase subunit C/D</fullName>
        <ecNumber evidence="14">7.1.1.-</ecNumber>
    </recommendedName>
    <alternativeName>
        <fullName evidence="14">NADH dehydrogenase I subunit C/D</fullName>
    </alternativeName>
    <alternativeName>
        <fullName evidence="14">NDH-1 subunit C/D</fullName>
    </alternativeName>
</protein>
<evidence type="ECO:0000256" key="2">
    <source>
        <dbReference type="ARBA" id="ARBA00004417"/>
    </source>
</evidence>
<feature type="domain" description="NADH-quinone oxidoreductase subunit D" evidence="16">
    <location>
        <begin position="326"/>
        <end position="596"/>
    </location>
</feature>
<evidence type="ECO:0000256" key="8">
    <source>
        <dbReference type="ARBA" id="ARBA00022967"/>
    </source>
</evidence>
<evidence type="ECO:0000259" key="16">
    <source>
        <dbReference type="Pfam" id="PF00346"/>
    </source>
</evidence>
<dbReference type="InterPro" id="IPR010218">
    <property type="entry name" value="NADH_DH_suC"/>
</dbReference>
<comment type="subunit">
    <text evidence="14">NDH-1 is composed of 13 different subunits. Subunits NuoB, CD, E, F, and G constitute the peripheral sector of the complex.</text>
</comment>
<evidence type="ECO:0000256" key="13">
    <source>
        <dbReference type="ARBA" id="ARBA00047712"/>
    </source>
</evidence>
<keyword evidence="18" id="KW-1185">Reference proteome</keyword>
<evidence type="ECO:0000256" key="3">
    <source>
        <dbReference type="ARBA" id="ARBA00010019"/>
    </source>
</evidence>
<dbReference type="PANTHER" id="PTHR11993:SF45">
    <property type="entry name" value="NADH-QUINONE OXIDOREDUCTASE SUBUNIT C_D"/>
    <property type="match status" value="1"/>
</dbReference>
<reference evidence="18" key="1">
    <citation type="submission" date="2017-06" db="EMBL/GenBank/DDBJ databases">
        <authorList>
            <person name="Varghese N."/>
            <person name="Submissions S."/>
        </authorList>
    </citation>
    <scope>NUCLEOTIDE SEQUENCE [LARGE SCALE GENOMIC DNA]</scope>
    <source>
        <strain evidence="18">ANC 5114</strain>
    </source>
</reference>
<dbReference type="NCBIfam" id="TIGR01961">
    <property type="entry name" value="NuoC_fam"/>
    <property type="match status" value="1"/>
</dbReference>
<evidence type="ECO:0000259" key="15">
    <source>
        <dbReference type="Pfam" id="PF00329"/>
    </source>
</evidence>
<name>A0A217EFH4_9GAMM</name>
<evidence type="ECO:0000256" key="10">
    <source>
        <dbReference type="ARBA" id="ARBA00023075"/>
    </source>
</evidence>
<dbReference type="InterPro" id="IPR001268">
    <property type="entry name" value="NADH_UbQ_OxRdtase_30kDa_su"/>
</dbReference>
<evidence type="ECO:0000256" key="9">
    <source>
        <dbReference type="ARBA" id="ARBA00023027"/>
    </source>
</evidence>